<keyword evidence="1" id="KW-0812">Transmembrane</keyword>
<sequence length="103" mass="11338">MEEFKQNTPNDWSFIHNRQYNDNNLNNNPIGLVGFITSVVAIFLVLLPIVNLIIWLTGLILSIIGMSKKPKTLAVAGLIISGVTFLVLIVIIACIVFLATNSQ</sequence>
<dbReference type="EMBL" id="UAVS01000005">
    <property type="protein sequence ID" value="SQA94195.1"/>
    <property type="molecule type" value="Genomic_DNA"/>
</dbReference>
<accession>A0A2X2T4W3</accession>
<reference evidence="2 3" key="1">
    <citation type="submission" date="2018-06" db="EMBL/GenBank/DDBJ databases">
        <authorList>
            <consortium name="Pathogen Informatics"/>
            <person name="Doyle S."/>
        </authorList>
    </citation>
    <scope>NUCLEOTIDE SEQUENCE [LARGE SCALE GENOMIC DNA]</scope>
    <source>
        <strain evidence="2 3">NCTC11545</strain>
    </source>
</reference>
<evidence type="ECO:0008006" key="4">
    <source>
        <dbReference type="Google" id="ProtNLM"/>
    </source>
</evidence>
<dbReference type="AlphaFoldDB" id="A0A2X2T4W3"/>
<organism evidence="2 3">
    <name type="scientific">Capnocytophaga ochracea</name>
    <dbReference type="NCBI Taxonomy" id="1018"/>
    <lineage>
        <taxon>Bacteria</taxon>
        <taxon>Pseudomonadati</taxon>
        <taxon>Bacteroidota</taxon>
        <taxon>Flavobacteriia</taxon>
        <taxon>Flavobacteriales</taxon>
        <taxon>Flavobacteriaceae</taxon>
        <taxon>Capnocytophaga</taxon>
    </lineage>
</organism>
<dbReference type="RefSeq" id="WP_009410857.1">
    <property type="nucleotide sequence ID" value="NZ_UAVS01000005.1"/>
</dbReference>
<feature type="transmembrane region" description="Helical" evidence="1">
    <location>
        <begin position="30"/>
        <end position="61"/>
    </location>
</feature>
<dbReference type="Proteomes" id="UP000250169">
    <property type="component" value="Unassembled WGS sequence"/>
</dbReference>
<evidence type="ECO:0000313" key="3">
    <source>
        <dbReference type="Proteomes" id="UP000250169"/>
    </source>
</evidence>
<name>A0A2X2T4W3_CAPOC</name>
<protein>
    <recommendedName>
        <fullName evidence="4">DUF4190 domain-containing protein</fullName>
    </recommendedName>
</protein>
<evidence type="ECO:0000313" key="2">
    <source>
        <dbReference type="EMBL" id="SQA94195.1"/>
    </source>
</evidence>
<proteinExistence type="predicted"/>
<gene>
    <name evidence="2" type="ORF">NCTC11545_01579</name>
</gene>
<feature type="transmembrane region" description="Helical" evidence="1">
    <location>
        <begin position="73"/>
        <end position="99"/>
    </location>
</feature>
<evidence type="ECO:0000256" key="1">
    <source>
        <dbReference type="SAM" id="Phobius"/>
    </source>
</evidence>
<keyword evidence="1" id="KW-0472">Membrane</keyword>
<keyword evidence="1" id="KW-1133">Transmembrane helix</keyword>